<gene>
    <name evidence="1" type="ORF">GALL_68770</name>
</gene>
<organism evidence="1">
    <name type="scientific">mine drainage metagenome</name>
    <dbReference type="NCBI Taxonomy" id="410659"/>
    <lineage>
        <taxon>unclassified sequences</taxon>
        <taxon>metagenomes</taxon>
        <taxon>ecological metagenomes</taxon>
    </lineage>
</organism>
<accession>A0A1J5T558</accession>
<evidence type="ECO:0000313" key="1">
    <source>
        <dbReference type="EMBL" id="OIR11384.1"/>
    </source>
</evidence>
<reference evidence="1" key="1">
    <citation type="submission" date="2016-10" db="EMBL/GenBank/DDBJ databases">
        <title>Sequence of Gallionella enrichment culture.</title>
        <authorList>
            <person name="Poehlein A."/>
            <person name="Muehling M."/>
            <person name="Daniel R."/>
        </authorList>
    </citation>
    <scope>NUCLEOTIDE SEQUENCE</scope>
</reference>
<protein>
    <submittedName>
        <fullName evidence="1">Uncharacterized protein</fullName>
    </submittedName>
</protein>
<name>A0A1J5T558_9ZZZZ</name>
<dbReference type="EMBL" id="MLJW01000020">
    <property type="protein sequence ID" value="OIR11384.1"/>
    <property type="molecule type" value="Genomic_DNA"/>
</dbReference>
<dbReference type="AlphaFoldDB" id="A0A1J5T558"/>
<comment type="caution">
    <text evidence="1">The sequence shown here is derived from an EMBL/GenBank/DDBJ whole genome shotgun (WGS) entry which is preliminary data.</text>
</comment>
<sequence>MAIKIVVLKAPNPPVLPADLASDLSLVQQHFPNIGAKITQMWGAVALQNYLGKVILDERGGRQGFPLHVLTALMRLHEHHATLMPEVDTGDPWGHLV</sequence>
<proteinExistence type="predicted"/>